<dbReference type="Gene3D" id="6.10.250.860">
    <property type="match status" value="1"/>
</dbReference>
<evidence type="ECO:0000256" key="3">
    <source>
        <dbReference type="ARBA" id="ARBA00022448"/>
    </source>
</evidence>
<dbReference type="GO" id="GO:0000938">
    <property type="term" value="C:GARP complex"/>
    <property type="evidence" value="ECO:0007669"/>
    <property type="project" value="InterPro"/>
</dbReference>
<dbReference type="Proteomes" id="UP001150907">
    <property type="component" value="Unassembled WGS sequence"/>
</dbReference>
<protein>
    <recommendedName>
        <fullName evidence="7">Vacuolar protein sorting-associated protein 54 C-terminal domain-containing protein</fullName>
    </recommendedName>
</protein>
<name>A0A9W8BID3_9FUNG</name>
<dbReference type="GO" id="GO:0015031">
    <property type="term" value="P:protein transport"/>
    <property type="evidence" value="ECO:0007669"/>
    <property type="project" value="UniProtKB-KW"/>
</dbReference>
<dbReference type="InterPro" id="IPR012501">
    <property type="entry name" value="Vps54_C"/>
</dbReference>
<evidence type="ECO:0000256" key="1">
    <source>
        <dbReference type="ARBA" id="ARBA00004601"/>
    </source>
</evidence>
<evidence type="ECO:0000256" key="5">
    <source>
        <dbReference type="ARBA" id="ARBA00023034"/>
    </source>
</evidence>
<gene>
    <name evidence="8" type="ORF">H4R26_001509</name>
</gene>
<evidence type="ECO:0000256" key="2">
    <source>
        <dbReference type="ARBA" id="ARBA00009150"/>
    </source>
</evidence>
<evidence type="ECO:0000259" key="7">
    <source>
        <dbReference type="Pfam" id="PF07928"/>
    </source>
</evidence>
<reference evidence="8" key="1">
    <citation type="submission" date="2022-07" db="EMBL/GenBank/DDBJ databases">
        <title>Phylogenomic reconstructions and comparative analyses of Kickxellomycotina fungi.</title>
        <authorList>
            <person name="Reynolds N.K."/>
            <person name="Stajich J.E."/>
            <person name="Barry K."/>
            <person name="Grigoriev I.V."/>
            <person name="Crous P."/>
            <person name="Smith M.E."/>
        </authorList>
    </citation>
    <scope>NUCLEOTIDE SEQUENCE</scope>
    <source>
        <strain evidence="8">IMI 214461</strain>
    </source>
</reference>
<dbReference type="Pfam" id="PF07928">
    <property type="entry name" value="Vps54"/>
    <property type="match status" value="1"/>
</dbReference>
<dbReference type="EMBL" id="JANBQF010000069">
    <property type="protein sequence ID" value="KAJ2006195.1"/>
    <property type="molecule type" value="Genomic_DNA"/>
</dbReference>
<evidence type="ECO:0000313" key="9">
    <source>
        <dbReference type="Proteomes" id="UP001150907"/>
    </source>
</evidence>
<feature type="domain" description="Vacuolar protein sorting-associated protein 54 C-terminal" evidence="7">
    <location>
        <begin position="1"/>
        <end position="97"/>
    </location>
</feature>
<keyword evidence="5" id="KW-0333">Golgi apparatus</keyword>
<dbReference type="PANTHER" id="PTHR12965">
    <property type="entry name" value="VACUOLAR PROTEIN SORTING 54"/>
    <property type="match status" value="1"/>
</dbReference>
<comment type="subcellular location">
    <subcellularLocation>
        <location evidence="1">Golgi apparatus</location>
        <location evidence="1">trans-Golgi network</location>
    </subcellularLocation>
</comment>
<dbReference type="GO" id="GO:0006896">
    <property type="term" value="P:Golgi to vacuole transport"/>
    <property type="evidence" value="ECO:0007669"/>
    <property type="project" value="TreeGrafter"/>
</dbReference>
<keyword evidence="9" id="KW-1185">Reference proteome</keyword>
<feature type="non-terminal residue" evidence="8">
    <location>
        <position position="1"/>
    </location>
</feature>
<sequence>RLVEVLKTFNSRTCQVVLGAGAMRSAGLKNISAKHLALASESLSLCMALIPHVKECLRHVMSPSQTVLLAQLDRATTDFVNHQNELHRKLVAIMTDRADYHARMLTATNWDELDPSAQPPVPAMDALVKEVRKLHKVLKRYLPPTPLRSVFAQIFAMYEGKLTAHYAGMRITSGNGKRQLMVNSQYLLRRLRALDPSLPVDWELEVVVNNIDLVKPYHHPAANLASADKTNPAAADVPLADAELEPQLSAQMQALAVTPQSGPENE</sequence>
<dbReference type="GO" id="GO:0042147">
    <property type="term" value="P:retrograde transport, endosome to Golgi"/>
    <property type="evidence" value="ECO:0007669"/>
    <property type="project" value="InterPro"/>
</dbReference>
<comment type="caution">
    <text evidence="8">The sequence shown here is derived from an EMBL/GenBank/DDBJ whole genome shotgun (WGS) entry which is preliminary data.</text>
</comment>
<keyword evidence="6" id="KW-0175">Coiled coil</keyword>
<dbReference type="OrthoDB" id="10259024at2759"/>
<proteinExistence type="inferred from homology"/>
<keyword evidence="3" id="KW-0813">Transport</keyword>
<dbReference type="Gene3D" id="1.20.1280.130">
    <property type="match status" value="1"/>
</dbReference>
<evidence type="ECO:0000256" key="4">
    <source>
        <dbReference type="ARBA" id="ARBA00022927"/>
    </source>
</evidence>
<comment type="similarity">
    <text evidence="2">Belongs to the VPS54 family.</text>
</comment>
<dbReference type="PANTHER" id="PTHR12965:SF0">
    <property type="entry name" value="VACUOLAR PROTEIN SORTING-ASSOCIATED PROTEIN 54"/>
    <property type="match status" value="1"/>
</dbReference>
<evidence type="ECO:0000256" key="6">
    <source>
        <dbReference type="ARBA" id="ARBA00023054"/>
    </source>
</evidence>
<accession>A0A9W8BID3</accession>
<dbReference type="GO" id="GO:0005829">
    <property type="term" value="C:cytosol"/>
    <property type="evidence" value="ECO:0007669"/>
    <property type="project" value="GOC"/>
</dbReference>
<dbReference type="InterPro" id="IPR039745">
    <property type="entry name" value="Vps54"/>
</dbReference>
<dbReference type="AlphaFoldDB" id="A0A9W8BID3"/>
<dbReference type="GO" id="GO:0019905">
    <property type="term" value="F:syntaxin binding"/>
    <property type="evidence" value="ECO:0007669"/>
    <property type="project" value="TreeGrafter"/>
</dbReference>
<evidence type="ECO:0000313" key="8">
    <source>
        <dbReference type="EMBL" id="KAJ2006195.1"/>
    </source>
</evidence>
<organism evidence="8 9">
    <name type="scientific">Coemansia thaxteri</name>
    <dbReference type="NCBI Taxonomy" id="2663907"/>
    <lineage>
        <taxon>Eukaryota</taxon>
        <taxon>Fungi</taxon>
        <taxon>Fungi incertae sedis</taxon>
        <taxon>Zoopagomycota</taxon>
        <taxon>Kickxellomycotina</taxon>
        <taxon>Kickxellomycetes</taxon>
        <taxon>Kickxellales</taxon>
        <taxon>Kickxellaceae</taxon>
        <taxon>Coemansia</taxon>
    </lineage>
</organism>
<keyword evidence="4" id="KW-0653">Protein transport</keyword>